<dbReference type="OrthoDB" id="5404951at2759"/>
<feature type="region of interest" description="Disordered" evidence="1">
    <location>
        <begin position="177"/>
        <end position="198"/>
    </location>
</feature>
<evidence type="ECO:0000256" key="1">
    <source>
        <dbReference type="SAM" id="MobiDB-lite"/>
    </source>
</evidence>
<accession>A0A436ZWV3</accession>
<name>A0A436ZWV3_ARTFL</name>
<dbReference type="Proteomes" id="UP000283090">
    <property type="component" value="Unassembled WGS sequence"/>
</dbReference>
<gene>
    <name evidence="2" type="ORF">DFL_007562</name>
</gene>
<reference evidence="2 3" key="1">
    <citation type="submission" date="2019-01" db="EMBL/GenBank/DDBJ databases">
        <title>Intercellular communication is required for trap formation in the nematode-trapping fungus Duddingtonia flagrans.</title>
        <authorList>
            <person name="Youssar L."/>
            <person name="Wernet V."/>
            <person name="Hensel N."/>
            <person name="Hildebrandt H.-G."/>
            <person name="Fischer R."/>
        </authorList>
    </citation>
    <scope>NUCLEOTIDE SEQUENCE [LARGE SCALE GENOMIC DNA]</scope>
    <source>
        <strain evidence="2 3">CBS H-5679</strain>
    </source>
</reference>
<dbReference type="VEuPathDB" id="FungiDB:DFL_007562"/>
<organism evidence="2 3">
    <name type="scientific">Arthrobotrys flagrans</name>
    <name type="common">Nematode-trapping fungus</name>
    <name type="synonym">Trichothecium flagrans</name>
    <dbReference type="NCBI Taxonomy" id="97331"/>
    <lineage>
        <taxon>Eukaryota</taxon>
        <taxon>Fungi</taxon>
        <taxon>Dikarya</taxon>
        <taxon>Ascomycota</taxon>
        <taxon>Pezizomycotina</taxon>
        <taxon>Orbiliomycetes</taxon>
        <taxon>Orbiliales</taxon>
        <taxon>Orbiliaceae</taxon>
        <taxon>Arthrobotrys</taxon>
    </lineage>
</organism>
<dbReference type="RefSeq" id="XP_067488707.1">
    <property type="nucleotide sequence ID" value="XM_067637163.1"/>
</dbReference>
<dbReference type="GeneID" id="93589873"/>
<keyword evidence="3" id="KW-1185">Reference proteome</keyword>
<feature type="compositionally biased region" description="Polar residues" evidence="1">
    <location>
        <begin position="10"/>
        <end position="24"/>
    </location>
</feature>
<evidence type="ECO:0000313" key="2">
    <source>
        <dbReference type="EMBL" id="RVD83163.1"/>
    </source>
</evidence>
<protein>
    <submittedName>
        <fullName evidence="2">Uncharacterized protein</fullName>
    </submittedName>
</protein>
<evidence type="ECO:0000313" key="3">
    <source>
        <dbReference type="Proteomes" id="UP000283090"/>
    </source>
</evidence>
<dbReference type="EMBL" id="SAEB01000009">
    <property type="protein sequence ID" value="RVD83163.1"/>
    <property type="molecule type" value="Genomic_DNA"/>
</dbReference>
<comment type="caution">
    <text evidence="2">The sequence shown here is derived from an EMBL/GenBank/DDBJ whole genome shotgun (WGS) entry which is preliminary data.</text>
</comment>
<dbReference type="AlphaFoldDB" id="A0A436ZWV3"/>
<feature type="region of interest" description="Disordered" evidence="1">
    <location>
        <begin position="1"/>
        <end position="59"/>
    </location>
</feature>
<proteinExistence type="predicted"/>
<sequence length="198" mass="21995">MEYLPGPSDPSMSTLTICTTSSPSKMPLKGPKPTPSTPKKRKTTPPTPSKLPKISTPMPPKQMVPIAVHNMHNYHGFGPKKLSTFHSVDSLKRYAEVEFKRLRVSFQQEIEKIKSSGIPLAQDITFSNIDQYIIDAIADLETEKQTLTHLRKVLILHSKTILQIAEDLQEEIQFVTASGQEDGDGDEEEGGEDAIVLE</sequence>
<feature type="compositionally biased region" description="Acidic residues" evidence="1">
    <location>
        <begin position="181"/>
        <end position="192"/>
    </location>
</feature>